<evidence type="ECO:0000256" key="1">
    <source>
        <dbReference type="SAM" id="MobiDB-lite"/>
    </source>
</evidence>
<sequence length="725" mass="81570">MKETIGGKSDTTMAFMRTVIPFEWQNTEKERLLLIAFNPTKNELLNIAQVHMLSVFADFLETDNDAAALQMLLHNRLICCLSDDRDMCIQHPEYAGDFFRLLLMYFNPTFVFLLDQHYPSWEDEMGSLLLDPTSCFTPTQLLIILESLQGVEIQSTLWLMLWFVDVISLHHDSRHATSFQQFLRDATSSSAAVSLLSVAQLLQRLPAASQDFISDCFARLAQPAQAPQPSQTSQITSFSLFTRFSDIVGPVLTTEGRHKGMIRTDTAQFRDYLVLDVRKEVAARNEFVNVESGCVEAVLYSSLSASQNTRLLYRHVAYSSVHAEESRFKMPVVILADCDEEASLVALLLQKVGRCFVSVALVDASHPSDFPRLLDILLANDYTLSKPVQTAQRALFGGWSWWRKWRKGSDNETSSSEFYHSGSEEPSMEAKASAPPREGEGRSKAYFDAIHSCLDGLMMEINSATANTVIASHLLTIVHPLLYTHIVSVVAEGFLGHAVSAIQTYHNSQDSVASTSSARGMEGDYLLVLTQTKLLLLSPLPAEMSRERECGEAVQSVEGVKEEVIEGVKEEVIERGKEEVIERGKEEVIERVKEEGMEGVKTETKEHSKEVKEERSEELEEETQSDTNEAKEMVLVSTIADALEVFTSCSEEDIKELDWVNCDSFRVDFELTLSDVQMLNILVNEEKGNEQLIHIKVNEETSLFLQVDYPIFVVNELMNRIGHLQ</sequence>
<comment type="caution">
    <text evidence="2">The sequence shown here is derived from an EMBL/GenBank/DDBJ whole genome shotgun (WGS) entry which is preliminary data.</text>
</comment>
<feature type="compositionally biased region" description="Basic and acidic residues" evidence="1">
    <location>
        <begin position="595"/>
        <end position="615"/>
    </location>
</feature>
<dbReference type="AlphaFoldDB" id="A0A196S734"/>
<dbReference type="EMBL" id="LXWW01000506">
    <property type="protein sequence ID" value="OAO12853.1"/>
    <property type="molecule type" value="Genomic_DNA"/>
</dbReference>
<evidence type="ECO:0000313" key="2">
    <source>
        <dbReference type="EMBL" id="OAO12853.1"/>
    </source>
</evidence>
<evidence type="ECO:0000313" key="3">
    <source>
        <dbReference type="Proteomes" id="UP000078348"/>
    </source>
</evidence>
<name>A0A196S734_BLAHN</name>
<keyword evidence="3" id="KW-1185">Reference proteome</keyword>
<feature type="region of interest" description="Disordered" evidence="1">
    <location>
        <begin position="408"/>
        <end position="440"/>
    </location>
</feature>
<reference evidence="2 3" key="1">
    <citation type="submission" date="2016-05" db="EMBL/GenBank/DDBJ databases">
        <title>Nuclear genome of Blastocystis sp. subtype 1 NandII.</title>
        <authorList>
            <person name="Gentekaki E."/>
            <person name="Curtis B."/>
            <person name="Stairs C."/>
            <person name="Eme L."/>
            <person name="Herman E."/>
            <person name="Klimes V."/>
            <person name="Arias M.C."/>
            <person name="Elias M."/>
            <person name="Hilliou F."/>
            <person name="Klute M."/>
            <person name="Malik S.-B."/>
            <person name="Pightling A."/>
            <person name="Rachubinski R."/>
            <person name="Salas D."/>
            <person name="Schlacht A."/>
            <person name="Suga H."/>
            <person name="Archibald J."/>
            <person name="Ball S.G."/>
            <person name="Clark G."/>
            <person name="Dacks J."/>
            <person name="Van Der Giezen M."/>
            <person name="Tsaousis A."/>
            <person name="Roger A."/>
        </authorList>
    </citation>
    <scope>NUCLEOTIDE SEQUENCE [LARGE SCALE GENOMIC DNA]</scope>
    <source>
        <strain evidence="3">ATCC 50177 / NandII</strain>
    </source>
</reference>
<organism evidence="2 3">
    <name type="scientific">Blastocystis sp. subtype 1 (strain ATCC 50177 / NandII)</name>
    <dbReference type="NCBI Taxonomy" id="478820"/>
    <lineage>
        <taxon>Eukaryota</taxon>
        <taxon>Sar</taxon>
        <taxon>Stramenopiles</taxon>
        <taxon>Bigyra</taxon>
        <taxon>Opalozoa</taxon>
        <taxon>Opalinata</taxon>
        <taxon>Blastocystidae</taxon>
        <taxon>Blastocystis</taxon>
    </lineage>
</organism>
<accession>A0A196S734</accession>
<protein>
    <submittedName>
        <fullName evidence="2">Uncharacterized protein</fullName>
    </submittedName>
</protein>
<gene>
    <name evidence="2" type="ORF">AV274_5453</name>
</gene>
<proteinExistence type="predicted"/>
<dbReference type="Proteomes" id="UP000078348">
    <property type="component" value="Unassembled WGS sequence"/>
</dbReference>
<feature type="region of interest" description="Disordered" evidence="1">
    <location>
        <begin position="595"/>
        <end position="628"/>
    </location>
</feature>
<dbReference type="OrthoDB" id="10548175at2759"/>